<reference evidence="2" key="1">
    <citation type="journal article" date="2015" name="Genome Announc.">
        <title>Genome sequence of the AIDS-associated pathogen Penicillium marneffei (ATCC18224) and its near taxonomic relative Talaromyces stipitatus (ATCC10500).</title>
        <authorList>
            <person name="Nierman W.C."/>
            <person name="Fedorova-Abrams N.D."/>
            <person name="Andrianopoulos A."/>
        </authorList>
    </citation>
    <scope>NUCLEOTIDE SEQUENCE [LARGE SCALE GENOMIC DNA]</scope>
    <source>
        <strain evidence="2">ATCC 10500 / CBS 375.48 / QM 6759 / NRRL 1006</strain>
    </source>
</reference>
<protein>
    <submittedName>
        <fullName evidence="1">Uncharacterized protein</fullName>
    </submittedName>
</protein>
<keyword evidence="2" id="KW-1185">Reference proteome</keyword>
<accession>B8MEW4</accession>
<proteinExistence type="predicted"/>
<organism evidence="1 2">
    <name type="scientific">Talaromyces stipitatus (strain ATCC 10500 / CBS 375.48 / QM 6759 / NRRL 1006)</name>
    <name type="common">Penicillium stipitatum</name>
    <dbReference type="NCBI Taxonomy" id="441959"/>
    <lineage>
        <taxon>Eukaryota</taxon>
        <taxon>Fungi</taxon>
        <taxon>Dikarya</taxon>
        <taxon>Ascomycota</taxon>
        <taxon>Pezizomycotina</taxon>
        <taxon>Eurotiomycetes</taxon>
        <taxon>Eurotiomycetidae</taxon>
        <taxon>Eurotiales</taxon>
        <taxon>Trichocomaceae</taxon>
        <taxon>Talaromyces</taxon>
        <taxon>Talaromyces sect. Talaromyces</taxon>
    </lineage>
</organism>
<dbReference type="HOGENOM" id="CLU_2098477_0_0_1"/>
<dbReference type="InParanoid" id="B8MEW4"/>
<dbReference type="Proteomes" id="UP000001745">
    <property type="component" value="Unassembled WGS sequence"/>
</dbReference>
<dbReference type="EMBL" id="EQ962656">
    <property type="protein sequence ID" value="EED17247.1"/>
    <property type="molecule type" value="Genomic_DNA"/>
</dbReference>
<name>B8MEW4_TALSN</name>
<dbReference type="OrthoDB" id="3862662at2759"/>
<dbReference type="GeneID" id="8107138"/>
<dbReference type="AlphaFoldDB" id="B8MEW4"/>
<evidence type="ECO:0000313" key="2">
    <source>
        <dbReference type="Proteomes" id="UP000001745"/>
    </source>
</evidence>
<gene>
    <name evidence="1" type="ORF">TSTA_023010</name>
</gene>
<dbReference type="RefSeq" id="XP_002484481.1">
    <property type="nucleotide sequence ID" value="XM_002484436.1"/>
</dbReference>
<sequence>MIKLQQLRIAEAPILDPFSQQRYIEKGTVALSSTVNMIAEICTKFNAVGTITEAELVPLPALICTGIAAIAELQINGFRANLDALKKTLELCSTKWKLACYYLNKLETPETTLEMD</sequence>
<dbReference type="VEuPathDB" id="FungiDB:TSTA_023010"/>
<evidence type="ECO:0000313" key="1">
    <source>
        <dbReference type="EMBL" id="EED17247.1"/>
    </source>
</evidence>